<evidence type="ECO:0000313" key="1">
    <source>
        <dbReference type="EMBL" id="KKL84613.1"/>
    </source>
</evidence>
<gene>
    <name evidence="1" type="ORF">LCGC14_1963010</name>
</gene>
<name>A0A0F9FEC3_9ZZZZ</name>
<proteinExistence type="predicted"/>
<protein>
    <submittedName>
        <fullName evidence="1">Uncharacterized protein</fullName>
    </submittedName>
</protein>
<dbReference type="AlphaFoldDB" id="A0A0F9FEC3"/>
<sequence length="197" mass="23453">MFQEYFVKYEKRLINHYLSERNNPNAKNKYPALFSRTEVKFLQREIMFRYQGGRDMLTGEKFIDIYRRLNPDGLSQSQLNSLSDEEVKEKVITLIHRHHFKTWSQPLQKIDCRISALVGLYRDSHAEVTSNIRVGSTYLNRQYEEVFRVAIGAIMRGEAPIHWKEQYRMEFKADLAHGLIDPYSVNYLYRTTTQAYL</sequence>
<comment type="caution">
    <text evidence="1">The sequence shown here is derived from an EMBL/GenBank/DDBJ whole genome shotgun (WGS) entry which is preliminary data.</text>
</comment>
<dbReference type="EMBL" id="LAZR01021654">
    <property type="protein sequence ID" value="KKL84613.1"/>
    <property type="molecule type" value="Genomic_DNA"/>
</dbReference>
<organism evidence="1">
    <name type="scientific">marine sediment metagenome</name>
    <dbReference type="NCBI Taxonomy" id="412755"/>
    <lineage>
        <taxon>unclassified sequences</taxon>
        <taxon>metagenomes</taxon>
        <taxon>ecological metagenomes</taxon>
    </lineage>
</organism>
<reference evidence="1" key="1">
    <citation type="journal article" date="2015" name="Nature">
        <title>Complex archaea that bridge the gap between prokaryotes and eukaryotes.</title>
        <authorList>
            <person name="Spang A."/>
            <person name="Saw J.H."/>
            <person name="Jorgensen S.L."/>
            <person name="Zaremba-Niedzwiedzka K."/>
            <person name="Martijn J."/>
            <person name="Lind A.E."/>
            <person name="van Eijk R."/>
            <person name="Schleper C."/>
            <person name="Guy L."/>
            <person name="Ettema T.J."/>
        </authorList>
    </citation>
    <scope>NUCLEOTIDE SEQUENCE</scope>
</reference>
<accession>A0A0F9FEC3</accession>